<evidence type="ECO:0000256" key="1">
    <source>
        <dbReference type="ARBA" id="ARBA00004651"/>
    </source>
</evidence>
<evidence type="ECO:0000313" key="10">
    <source>
        <dbReference type="Proteomes" id="UP000441336"/>
    </source>
</evidence>
<feature type="domain" description="YetF C-terminal" evidence="8">
    <location>
        <begin position="110"/>
        <end position="179"/>
    </location>
</feature>
<dbReference type="InterPro" id="IPR023090">
    <property type="entry name" value="UPF0702_alpha/beta_dom_sf"/>
</dbReference>
<gene>
    <name evidence="9" type="ORF">GO988_08460</name>
</gene>
<reference evidence="9 10" key="1">
    <citation type="submission" date="2019-12" db="EMBL/GenBank/DDBJ databases">
        <title>Hymenobacter sp. HMF4947 Genome sequencing and assembly.</title>
        <authorList>
            <person name="Kang H."/>
            <person name="Cha I."/>
            <person name="Kim H."/>
            <person name="Joh K."/>
        </authorList>
    </citation>
    <scope>NUCLEOTIDE SEQUENCE [LARGE SCALE GENOMIC DNA]</scope>
    <source>
        <strain evidence="9 10">HMF4947</strain>
    </source>
</reference>
<dbReference type="InterPro" id="IPR007353">
    <property type="entry name" value="DUF421"/>
</dbReference>
<accession>A0A7K1TD77</accession>
<keyword evidence="10" id="KW-1185">Reference proteome</keyword>
<evidence type="ECO:0000256" key="3">
    <source>
        <dbReference type="ARBA" id="ARBA00022475"/>
    </source>
</evidence>
<comment type="subcellular location">
    <subcellularLocation>
        <location evidence="1">Cell membrane</location>
        <topology evidence="1">Multi-pass membrane protein</topology>
    </subcellularLocation>
</comment>
<proteinExistence type="inferred from homology"/>
<evidence type="ECO:0000256" key="5">
    <source>
        <dbReference type="ARBA" id="ARBA00022989"/>
    </source>
</evidence>
<evidence type="ECO:0000256" key="6">
    <source>
        <dbReference type="ARBA" id="ARBA00023136"/>
    </source>
</evidence>
<comment type="caution">
    <text evidence="9">The sequence shown here is derived from an EMBL/GenBank/DDBJ whole genome shotgun (WGS) entry which is preliminary data.</text>
</comment>
<dbReference type="PANTHER" id="PTHR34582:SF6">
    <property type="entry name" value="UPF0702 TRANSMEMBRANE PROTEIN YCAP"/>
    <property type="match status" value="1"/>
</dbReference>
<dbReference type="RefSeq" id="WP_157564171.1">
    <property type="nucleotide sequence ID" value="NZ_WQKZ01000002.1"/>
</dbReference>
<dbReference type="Pfam" id="PF04239">
    <property type="entry name" value="DUF421"/>
    <property type="match status" value="1"/>
</dbReference>
<comment type="similarity">
    <text evidence="2">Belongs to the UPF0702 family.</text>
</comment>
<dbReference type="PANTHER" id="PTHR34582">
    <property type="entry name" value="UPF0702 TRANSMEMBRANE PROTEIN YCAP"/>
    <property type="match status" value="1"/>
</dbReference>
<keyword evidence="6 7" id="KW-0472">Membrane</keyword>
<dbReference type="AlphaFoldDB" id="A0A7K1TD77"/>
<evidence type="ECO:0000313" key="9">
    <source>
        <dbReference type="EMBL" id="MVN76354.1"/>
    </source>
</evidence>
<dbReference type="EMBL" id="WQKZ01000002">
    <property type="protein sequence ID" value="MVN76354.1"/>
    <property type="molecule type" value="Genomic_DNA"/>
</dbReference>
<dbReference type="GO" id="GO:0005886">
    <property type="term" value="C:plasma membrane"/>
    <property type="evidence" value="ECO:0007669"/>
    <property type="project" value="UniProtKB-SubCell"/>
</dbReference>
<name>A0A7K1TD77_9BACT</name>
<evidence type="ECO:0000256" key="2">
    <source>
        <dbReference type="ARBA" id="ARBA00006448"/>
    </source>
</evidence>
<sequence length="245" mass="27388">MTLAYLALLAADIMPFDWQRLWLSTEMPASFMFEIAFRCIVMFLLTIAALRISGKRGVRQLSLFEFALILVLGSAAGDATIYHDTPLLHAVVVFVVIIALYVLFNYLTDKYPRIERMLEGESELIIIEGEIDLPAFTKSSLTGQELCGQLRQLQVEHLGQVRRLYIEATGEISVFFFEPKHERPGLPIWPELYLAPLYQLPAAGAYACHACATVRELPAGPTPAHCPRCHQANGWLPVCATPRVA</sequence>
<keyword evidence="4 7" id="KW-0812">Transmembrane</keyword>
<dbReference type="Proteomes" id="UP000441336">
    <property type="component" value="Unassembled WGS sequence"/>
</dbReference>
<evidence type="ECO:0000256" key="4">
    <source>
        <dbReference type="ARBA" id="ARBA00022692"/>
    </source>
</evidence>
<protein>
    <submittedName>
        <fullName evidence="9">DUF421 domain-containing protein</fullName>
    </submittedName>
</protein>
<feature type="transmembrane region" description="Helical" evidence="7">
    <location>
        <begin position="87"/>
        <end position="107"/>
    </location>
</feature>
<feature type="transmembrane region" description="Helical" evidence="7">
    <location>
        <begin position="31"/>
        <end position="50"/>
    </location>
</feature>
<feature type="transmembrane region" description="Helical" evidence="7">
    <location>
        <begin position="62"/>
        <end position="81"/>
    </location>
</feature>
<evidence type="ECO:0000256" key="7">
    <source>
        <dbReference type="SAM" id="Phobius"/>
    </source>
</evidence>
<organism evidence="9 10">
    <name type="scientific">Hymenobacter ginkgonis</name>
    <dbReference type="NCBI Taxonomy" id="2682976"/>
    <lineage>
        <taxon>Bacteria</taxon>
        <taxon>Pseudomonadati</taxon>
        <taxon>Bacteroidota</taxon>
        <taxon>Cytophagia</taxon>
        <taxon>Cytophagales</taxon>
        <taxon>Hymenobacteraceae</taxon>
        <taxon>Hymenobacter</taxon>
    </lineage>
</organism>
<dbReference type="Gene3D" id="3.30.240.20">
    <property type="entry name" value="bsu07140 like domains"/>
    <property type="match status" value="1"/>
</dbReference>
<keyword evidence="3" id="KW-1003">Cell membrane</keyword>
<evidence type="ECO:0000259" key="8">
    <source>
        <dbReference type="Pfam" id="PF04239"/>
    </source>
</evidence>
<keyword evidence="5 7" id="KW-1133">Transmembrane helix</keyword>